<dbReference type="GeneID" id="93357432"/>
<evidence type="ECO:0000259" key="2">
    <source>
        <dbReference type="Pfam" id="PF14358"/>
    </source>
</evidence>
<evidence type="ECO:0000313" key="4">
    <source>
        <dbReference type="Proteomes" id="UP000530850"/>
    </source>
</evidence>
<reference evidence="3 4" key="1">
    <citation type="submission" date="2020-08" db="EMBL/GenBank/DDBJ databases">
        <title>Sequencing the genomes of 1000 actinobacteria strains.</title>
        <authorList>
            <person name="Klenk H.-P."/>
        </authorList>
    </citation>
    <scope>NUCLEOTIDE SEQUENCE [LARGE SCALE GENOMIC DNA]</scope>
    <source>
        <strain evidence="3 4">DSM 22242</strain>
    </source>
</reference>
<dbReference type="AlphaFoldDB" id="A0A7W5GQR6"/>
<dbReference type="EMBL" id="JACHYA010000005">
    <property type="protein sequence ID" value="MBB3171734.1"/>
    <property type="molecule type" value="Genomic_DNA"/>
</dbReference>
<comment type="caution">
    <text evidence="3">The sequence shown here is derived from an EMBL/GenBank/DDBJ whole genome shotgun (WGS) entry which is preliminary data.</text>
</comment>
<organism evidence="3 4">
    <name type="scientific">Parvibacter caecicola</name>
    <dbReference type="NCBI Taxonomy" id="747645"/>
    <lineage>
        <taxon>Bacteria</taxon>
        <taxon>Bacillati</taxon>
        <taxon>Actinomycetota</taxon>
        <taxon>Coriobacteriia</taxon>
        <taxon>Coriobacteriales</taxon>
        <taxon>Coriobacteriaceae</taxon>
        <taxon>Parvibacter</taxon>
    </lineage>
</organism>
<protein>
    <recommendedName>
        <fullName evidence="2">Flavinylation-associated cytochrome domain-containing protein</fullName>
    </recommendedName>
</protein>
<evidence type="ECO:0000256" key="1">
    <source>
        <dbReference type="SAM" id="Phobius"/>
    </source>
</evidence>
<proteinExistence type="predicted"/>
<accession>A0A7W5GQR6</accession>
<gene>
    <name evidence="3" type="ORF">FHR31_001560</name>
</gene>
<keyword evidence="1" id="KW-0812">Transmembrane</keyword>
<feature type="transmembrane region" description="Helical" evidence="1">
    <location>
        <begin position="107"/>
        <end position="134"/>
    </location>
</feature>
<feature type="transmembrane region" description="Helical" evidence="1">
    <location>
        <begin position="154"/>
        <end position="174"/>
    </location>
</feature>
<feature type="transmembrane region" description="Helical" evidence="1">
    <location>
        <begin position="50"/>
        <end position="70"/>
    </location>
</feature>
<dbReference type="Proteomes" id="UP000530850">
    <property type="component" value="Unassembled WGS sequence"/>
</dbReference>
<keyword evidence="1" id="KW-1133">Transmembrane helix</keyword>
<sequence length="176" mass="18481">MTDSATAMTGTDPQEEIQSDAQLAAELASDELNPKALSTPGRKRLARKRLVFDVVVLAVYLASANPGITGIPVHEWVGLGAFVLLAAHCAARGMWRGTGGKGLGLTILNVLVLLVTALCVVSGVMVSGTVLPAFGLFADGYYFWDPLHAVAAKMLLALLLVHVAVHIPWIAGALKK</sequence>
<name>A0A7W5GQR6_9ACTN</name>
<keyword evidence="1" id="KW-0472">Membrane</keyword>
<evidence type="ECO:0000313" key="3">
    <source>
        <dbReference type="EMBL" id="MBB3171734.1"/>
    </source>
</evidence>
<dbReference type="RefSeq" id="WP_214647068.1">
    <property type="nucleotide sequence ID" value="NZ_CANPEU010000007.1"/>
</dbReference>
<dbReference type="InterPro" id="IPR025517">
    <property type="entry name" value="DUF4405"/>
</dbReference>
<feature type="transmembrane region" description="Helical" evidence="1">
    <location>
        <begin position="76"/>
        <end position="95"/>
    </location>
</feature>
<feature type="domain" description="Flavinylation-associated cytochrome" evidence="2">
    <location>
        <begin position="107"/>
        <end position="166"/>
    </location>
</feature>
<dbReference type="Pfam" id="PF14358">
    <property type="entry name" value="DUF4405"/>
    <property type="match status" value="1"/>
</dbReference>